<gene>
    <name evidence="1" type="ORF">SJ05684_c07740</name>
</gene>
<name>A0A249P954_9HYPH</name>
<evidence type="ECO:0000313" key="2">
    <source>
        <dbReference type="Proteomes" id="UP000217211"/>
    </source>
</evidence>
<dbReference type="EMBL" id="CP023067">
    <property type="protein sequence ID" value="ASY62237.1"/>
    <property type="molecule type" value="Genomic_DNA"/>
</dbReference>
<dbReference type="KEGG" id="esj:SJ05684_c07740"/>
<evidence type="ECO:0000313" key="1">
    <source>
        <dbReference type="EMBL" id="ASY62237.1"/>
    </source>
</evidence>
<dbReference type="Proteomes" id="UP000217211">
    <property type="component" value="Chromosome"/>
</dbReference>
<dbReference type="AlphaFoldDB" id="A0A249P954"/>
<proteinExistence type="predicted"/>
<keyword evidence="2" id="KW-1185">Reference proteome</keyword>
<reference evidence="1 2" key="1">
    <citation type="submission" date="2017-08" db="EMBL/GenBank/DDBJ databases">
        <title>Multipartite genome sequences of Sinorhizobium species nodulating soybeans.</title>
        <authorList>
            <person name="Tian C.F."/>
        </authorList>
    </citation>
    <scope>NUCLEOTIDE SEQUENCE [LARGE SCALE GENOMIC DNA]</scope>
    <source>
        <strain evidence="1 2">CCBAU 05684</strain>
    </source>
</reference>
<sequence length="37" mass="4005">MASSWEIVCIDRSYSAAHLTKRAMAAVALLNCCMSIS</sequence>
<organism evidence="1 2">
    <name type="scientific">Sinorhizobium sojae CCBAU 05684</name>
    <dbReference type="NCBI Taxonomy" id="716928"/>
    <lineage>
        <taxon>Bacteria</taxon>
        <taxon>Pseudomonadati</taxon>
        <taxon>Pseudomonadota</taxon>
        <taxon>Alphaproteobacteria</taxon>
        <taxon>Hyphomicrobiales</taxon>
        <taxon>Rhizobiaceae</taxon>
        <taxon>Sinorhizobium/Ensifer group</taxon>
        <taxon>Sinorhizobium</taxon>
    </lineage>
</organism>
<protein>
    <submittedName>
        <fullName evidence="1">Uncharacterized protein</fullName>
    </submittedName>
</protein>
<accession>A0A249P954</accession>